<dbReference type="RefSeq" id="WP_195900661.1">
    <property type="nucleotide sequence ID" value="NZ_JADOGI010000175.1"/>
</dbReference>
<feature type="transmembrane region" description="Helical" evidence="6">
    <location>
        <begin position="81"/>
        <end position="101"/>
    </location>
</feature>
<feature type="transmembrane region" description="Helical" evidence="6">
    <location>
        <begin position="142"/>
        <end position="162"/>
    </location>
</feature>
<dbReference type="PANTHER" id="PTHR43791:SF30">
    <property type="entry name" value="INNER MEMBRANE TRANSPORT PROTEIN RHMT"/>
    <property type="match status" value="1"/>
</dbReference>
<dbReference type="AlphaFoldDB" id="A0A931F3L5"/>
<dbReference type="Pfam" id="PF07690">
    <property type="entry name" value="MFS_1"/>
    <property type="match status" value="1"/>
</dbReference>
<feature type="transmembrane region" description="Helical" evidence="6">
    <location>
        <begin position="107"/>
        <end position="130"/>
    </location>
</feature>
<evidence type="ECO:0000256" key="3">
    <source>
        <dbReference type="ARBA" id="ARBA00022692"/>
    </source>
</evidence>
<evidence type="ECO:0000259" key="7">
    <source>
        <dbReference type="PROSITE" id="PS50850"/>
    </source>
</evidence>
<dbReference type="GO" id="GO:0022857">
    <property type="term" value="F:transmembrane transporter activity"/>
    <property type="evidence" value="ECO:0007669"/>
    <property type="project" value="InterPro"/>
</dbReference>
<organism evidence="8 9">
    <name type="scientific">Nonomuraea cypriaca</name>
    <dbReference type="NCBI Taxonomy" id="1187855"/>
    <lineage>
        <taxon>Bacteria</taxon>
        <taxon>Bacillati</taxon>
        <taxon>Actinomycetota</taxon>
        <taxon>Actinomycetes</taxon>
        <taxon>Streptosporangiales</taxon>
        <taxon>Streptosporangiaceae</taxon>
        <taxon>Nonomuraea</taxon>
    </lineage>
</organism>
<keyword evidence="5 6" id="KW-0472">Membrane</keyword>
<dbReference type="SUPFAM" id="SSF103473">
    <property type="entry name" value="MFS general substrate transporter"/>
    <property type="match status" value="1"/>
</dbReference>
<gene>
    <name evidence="8" type="ORF">ITP53_39890</name>
</gene>
<keyword evidence="3 6" id="KW-0812">Transmembrane</keyword>
<accession>A0A931F3L5</accession>
<evidence type="ECO:0000256" key="5">
    <source>
        <dbReference type="ARBA" id="ARBA00023136"/>
    </source>
</evidence>
<evidence type="ECO:0000256" key="4">
    <source>
        <dbReference type="ARBA" id="ARBA00022989"/>
    </source>
</evidence>
<evidence type="ECO:0000313" key="9">
    <source>
        <dbReference type="Proteomes" id="UP000605361"/>
    </source>
</evidence>
<feature type="domain" description="Major facilitator superfamily (MFS) profile" evidence="7">
    <location>
        <begin position="16"/>
        <end position="423"/>
    </location>
</feature>
<feature type="transmembrane region" description="Helical" evidence="6">
    <location>
        <begin position="242"/>
        <end position="263"/>
    </location>
</feature>
<dbReference type="FunFam" id="1.20.1250.20:FF:000018">
    <property type="entry name" value="MFS transporter permease"/>
    <property type="match status" value="1"/>
</dbReference>
<evidence type="ECO:0000256" key="2">
    <source>
        <dbReference type="ARBA" id="ARBA00022448"/>
    </source>
</evidence>
<sequence>MNPSLDEVVKRSLRRLIPFLLLMYVLSFLDRTNIGFAKQNFQLDTGLSDAAYALGAGLFFVGYAVLEIPSNLIMQRVGARLWLARIMITWGLISAAMMFAHTEAVFYALRFALGVAEAGFFPGVILYLTYWIPARHRGRANGLLYFGAPLAFIFGGPLSGLLLEFDGAAGLHGWQWMFLVEGLLATVVGVWALWYLEDRPDTSRRLTAAEREVLVAAMAEDERARAAHSPGTVLRALRHPRVLYLSVIYFCIQVSVYGVTFYLPTQVAGLVGEDVGLTVGLITAIPWTCALIASFLVGRLSDVTGARRTIAAVTLAVGGLGIAASAAAGQPGLGLTALCFAAAGFIAVQPVFWTLPMGLLAGSAAAGGLALVNSLGSLGGFVAPNVKTWADAAFGGSTAGLYLLAVVTLAGAVMIAFLGGLRGRVPAETMQTIPKGTS</sequence>
<name>A0A931F3L5_9ACTN</name>
<dbReference type="PROSITE" id="PS50850">
    <property type="entry name" value="MFS"/>
    <property type="match status" value="1"/>
</dbReference>
<feature type="transmembrane region" description="Helical" evidence="6">
    <location>
        <begin position="12"/>
        <end position="30"/>
    </location>
</feature>
<proteinExistence type="predicted"/>
<keyword evidence="4 6" id="KW-1133">Transmembrane helix</keyword>
<reference evidence="8" key="1">
    <citation type="submission" date="2020-11" db="EMBL/GenBank/DDBJ databases">
        <title>Whole-genome analyses of Nonomuraea sp. K274.</title>
        <authorList>
            <person name="Veyisoglu A."/>
        </authorList>
    </citation>
    <scope>NUCLEOTIDE SEQUENCE</scope>
    <source>
        <strain evidence="8">K274</strain>
    </source>
</reference>
<dbReference type="EMBL" id="JADOGI010000175">
    <property type="protein sequence ID" value="MBF8191752.1"/>
    <property type="molecule type" value="Genomic_DNA"/>
</dbReference>
<dbReference type="Proteomes" id="UP000605361">
    <property type="component" value="Unassembled WGS sequence"/>
</dbReference>
<comment type="subcellular location">
    <subcellularLocation>
        <location evidence="1">Cell membrane</location>
        <topology evidence="1">Multi-pass membrane protein</topology>
    </subcellularLocation>
</comment>
<dbReference type="InterPro" id="IPR036259">
    <property type="entry name" value="MFS_trans_sf"/>
</dbReference>
<comment type="caution">
    <text evidence="8">The sequence shown here is derived from an EMBL/GenBank/DDBJ whole genome shotgun (WGS) entry which is preliminary data.</text>
</comment>
<evidence type="ECO:0000313" key="8">
    <source>
        <dbReference type="EMBL" id="MBF8191752.1"/>
    </source>
</evidence>
<feature type="transmembrane region" description="Helical" evidence="6">
    <location>
        <begin position="359"/>
        <end position="381"/>
    </location>
</feature>
<feature type="transmembrane region" description="Helical" evidence="6">
    <location>
        <begin position="333"/>
        <end position="352"/>
    </location>
</feature>
<feature type="transmembrane region" description="Helical" evidence="6">
    <location>
        <begin position="401"/>
        <end position="421"/>
    </location>
</feature>
<evidence type="ECO:0000256" key="6">
    <source>
        <dbReference type="SAM" id="Phobius"/>
    </source>
</evidence>
<dbReference type="GO" id="GO:0005886">
    <property type="term" value="C:plasma membrane"/>
    <property type="evidence" value="ECO:0007669"/>
    <property type="project" value="UniProtKB-SubCell"/>
</dbReference>
<keyword evidence="2" id="KW-0813">Transport</keyword>
<protein>
    <submittedName>
        <fullName evidence="8">MFS transporter</fullName>
    </submittedName>
</protein>
<feature type="transmembrane region" description="Helical" evidence="6">
    <location>
        <begin position="309"/>
        <end position="327"/>
    </location>
</feature>
<dbReference type="InterPro" id="IPR020846">
    <property type="entry name" value="MFS_dom"/>
</dbReference>
<dbReference type="Gene3D" id="1.20.1250.20">
    <property type="entry name" value="MFS general substrate transporter like domains"/>
    <property type="match status" value="2"/>
</dbReference>
<dbReference type="CDD" id="cd17319">
    <property type="entry name" value="MFS_ExuT_GudP_like"/>
    <property type="match status" value="1"/>
</dbReference>
<keyword evidence="9" id="KW-1185">Reference proteome</keyword>
<feature type="transmembrane region" description="Helical" evidence="6">
    <location>
        <begin position="174"/>
        <end position="196"/>
    </location>
</feature>
<evidence type="ECO:0000256" key="1">
    <source>
        <dbReference type="ARBA" id="ARBA00004651"/>
    </source>
</evidence>
<feature type="transmembrane region" description="Helical" evidence="6">
    <location>
        <begin position="275"/>
        <end position="297"/>
    </location>
</feature>
<dbReference type="PANTHER" id="PTHR43791">
    <property type="entry name" value="PERMEASE-RELATED"/>
    <property type="match status" value="1"/>
</dbReference>
<feature type="transmembrane region" description="Helical" evidence="6">
    <location>
        <begin position="50"/>
        <end position="69"/>
    </location>
</feature>
<dbReference type="InterPro" id="IPR011701">
    <property type="entry name" value="MFS"/>
</dbReference>